<name>A0AAN8YSZ1_9MAGN</name>
<dbReference type="EMBL" id="JBAMMX010000028">
    <property type="protein sequence ID" value="KAK6911520.1"/>
    <property type="molecule type" value="Genomic_DNA"/>
</dbReference>
<keyword evidence="8" id="KW-0812">Transmembrane</keyword>
<evidence type="ECO:0000256" key="6">
    <source>
        <dbReference type="PROSITE-ProRule" id="PRU10141"/>
    </source>
</evidence>
<gene>
    <name evidence="10" type="ORF">RJ641_023613</name>
</gene>
<evidence type="ECO:0000313" key="11">
    <source>
        <dbReference type="Proteomes" id="UP001370490"/>
    </source>
</evidence>
<keyword evidence="3 6" id="KW-0547">Nucleotide-binding</keyword>
<dbReference type="FunFam" id="1.10.510.10:FF:000051">
    <property type="entry name" value="Receptor-like serine/threonine-protein kinase ALE2"/>
    <property type="match status" value="1"/>
</dbReference>
<evidence type="ECO:0000256" key="4">
    <source>
        <dbReference type="ARBA" id="ARBA00022777"/>
    </source>
</evidence>
<evidence type="ECO:0000313" key="10">
    <source>
        <dbReference type="EMBL" id="KAK6911520.1"/>
    </source>
</evidence>
<dbReference type="InterPro" id="IPR001245">
    <property type="entry name" value="Ser-Thr/Tyr_kinase_cat_dom"/>
</dbReference>
<sequence length="439" mass="48575">METNTTTVPPSNVTNVTHNHHVQSNLHNHHHKILPSNSILIIIMPIISIVLVLTICFLIVMLLRRVRSAKSSSNNTKSNCSINNEDFNFIALDTLNFSTSPDVKTGCLYGGNLPRVPTIKPKDVQVFTYKELELATDKFNEANVIGNGGFGVVYRGVLNDGSEAAIKMLHRDGKQGERAFRIEVDLLSRLHSPYLVGLLGYCADQHHRLLVCEFMPKGTLQHHLHPTAHNRHLPLNWGTRLRIALDCAKALEFLHEHTFPAVIHRDFKCSNILLDHNFRAKVSDFGLAKTGSDKINGQISTQVLGTTGYLAPEYASSGKLTTKSDVYSFGVVLLELLTGRVPVDTKRPPGEHVLVSWALPRLTNREKVVEMVDPAIQGQYSKKDMIQVAAIAAVCVQPEADYRPLMTDVVQSLIPLVKNLSSISLSSSSRSMSQTSPKS</sequence>
<organism evidence="10 11">
    <name type="scientific">Dillenia turbinata</name>
    <dbReference type="NCBI Taxonomy" id="194707"/>
    <lineage>
        <taxon>Eukaryota</taxon>
        <taxon>Viridiplantae</taxon>
        <taxon>Streptophyta</taxon>
        <taxon>Embryophyta</taxon>
        <taxon>Tracheophyta</taxon>
        <taxon>Spermatophyta</taxon>
        <taxon>Magnoliopsida</taxon>
        <taxon>eudicotyledons</taxon>
        <taxon>Gunneridae</taxon>
        <taxon>Pentapetalae</taxon>
        <taxon>Dilleniales</taxon>
        <taxon>Dilleniaceae</taxon>
        <taxon>Dillenia</taxon>
    </lineage>
</organism>
<dbReference type="Pfam" id="PF07714">
    <property type="entry name" value="PK_Tyr_Ser-Thr"/>
    <property type="match status" value="1"/>
</dbReference>
<keyword evidence="2" id="KW-0808">Transferase</keyword>
<dbReference type="FunFam" id="3.30.200.20:FF:000376">
    <property type="entry name" value="Serine/threonine-protein kinase PBS1"/>
    <property type="match status" value="1"/>
</dbReference>
<feature type="transmembrane region" description="Helical" evidence="8">
    <location>
        <begin position="39"/>
        <end position="63"/>
    </location>
</feature>
<evidence type="ECO:0000256" key="5">
    <source>
        <dbReference type="ARBA" id="ARBA00022840"/>
    </source>
</evidence>
<evidence type="ECO:0000256" key="8">
    <source>
        <dbReference type="SAM" id="Phobius"/>
    </source>
</evidence>
<comment type="similarity">
    <text evidence="7">Belongs to the protein kinase superfamily.</text>
</comment>
<evidence type="ECO:0000259" key="9">
    <source>
        <dbReference type="PROSITE" id="PS50011"/>
    </source>
</evidence>
<dbReference type="PANTHER" id="PTHR47989:SF2">
    <property type="entry name" value="SERINE_THREONINE-PROTEIN KINASE PBL7-RELATED"/>
    <property type="match status" value="1"/>
</dbReference>
<feature type="domain" description="Protein kinase" evidence="9">
    <location>
        <begin position="139"/>
        <end position="417"/>
    </location>
</feature>
<dbReference type="CDD" id="cd14066">
    <property type="entry name" value="STKc_IRAK"/>
    <property type="match status" value="1"/>
</dbReference>
<accession>A0AAN8YSZ1</accession>
<dbReference type="Gene3D" id="3.30.200.20">
    <property type="entry name" value="Phosphorylase Kinase, domain 1"/>
    <property type="match status" value="1"/>
</dbReference>
<proteinExistence type="inferred from homology"/>
<dbReference type="PROSITE" id="PS00108">
    <property type="entry name" value="PROTEIN_KINASE_ST"/>
    <property type="match status" value="1"/>
</dbReference>
<keyword evidence="8" id="KW-0472">Membrane</keyword>
<dbReference type="GO" id="GO:0005524">
    <property type="term" value="F:ATP binding"/>
    <property type="evidence" value="ECO:0007669"/>
    <property type="project" value="UniProtKB-UniRule"/>
</dbReference>
<dbReference type="InterPro" id="IPR011009">
    <property type="entry name" value="Kinase-like_dom_sf"/>
</dbReference>
<evidence type="ECO:0000256" key="3">
    <source>
        <dbReference type="ARBA" id="ARBA00022741"/>
    </source>
</evidence>
<dbReference type="InterPro" id="IPR000719">
    <property type="entry name" value="Prot_kinase_dom"/>
</dbReference>
<evidence type="ECO:0000256" key="2">
    <source>
        <dbReference type="ARBA" id="ARBA00022679"/>
    </source>
</evidence>
<reference evidence="10 11" key="1">
    <citation type="submission" date="2023-12" db="EMBL/GenBank/DDBJ databases">
        <title>A high-quality genome assembly for Dillenia turbinata (Dilleniales).</title>
        <authorList>
            <person name="Chanderbali A."/>
        </authorList>
    </citation>
    <scope>NUCLEOTIDE SEQUENCE [LARGE SCALE GENOMIC DNA]</scope>
    <source>
        <strain evidence="10">LSX21</strain>
        <tissue evidence="10">Leaf</tissue>
    </source>
</reference>
<dbReference type="SUPFAM" id="SSF56112">
    <property type="entry name" value="Protein kinase-like (PK-like)"/>
    <property type="match status" value="1"/>
</dbReference>
<evidence type="ECO:0000256" key="7">
    <source>
        <dbReference type="RuleBase" id="RU000304"/>
    </source>
</evidence>
<dbReference type="Proteomes" id="UP001370490">
    <property type="component" value="Unassembled WGS sequence"/>
</dbReference>
<comment type="caution">
    <text evidence="10">The sequence shown here is derived from an EMBL/GenBank/DDBJ whole genome shotgun (WGS) entry which is preliminary data.</text>
</comment>
<keyword evidence="4 10" id="KW-0418">Kinase</keyword>
<dbReference type="PANTHER" id="PTHR47989">
    <property type="entry name" value="OS01G0750732 PROTEIN"/>
    <property type="match status" value="1"/>
</dbReference>
<dbReference type="AlphaFoldDB" id="A0AAN8YSZ1"/>
<keyword evidence="1 7" id="KW-0723">Serine/threonine-protein kinase</keyword>
<keyword evidence="5 6" id="KW-0067">ATP-binding</keyword>
<dbReference type="PROSITE" id="PS50011">
    <property type="entry name" value="PROTEIN_KINASE_DOM"/>
    <property type="match status" value="1"/>
</dbReference>
<evidence type="ECO:0000256" key="1">
    <source>
        <dbReference type="ARBA" id="ARBA00022527"/>
    </source>
</evidence>
<protein>
    <submittedName>
        <fullName evidence="10">Serine-threonine/tyrosine-protein kinase, catalytic domain</fullName>
    </submittedName>
</protein>
<feature type="binding site" evidence="6">
    <location>
        <position position="167"/>
    </location>
    <ligand>
        <name>ATP</name>
        <dbReference type="ChEBI" id="CHEBI:30616"/>
    </ligand>
</feature>
<dbReference type="Gene3D" id="1.10.510.10">
    <property type="entry name" value="Transferase(Phosphotransferase) domain 1"/>
    <property type="match status" value="1"/>
</dbReference>
<keyword evidence="8" id="KW-1133">Transmembrane helix</keyword>
<dbReference type="GO" id="GO:0004674">
    <property type="term" value="F:protein serine/threonine kinase activity"/>
    <property type="evidence" value="ECO:0007669"/>
    <property type="project" value="UniProtKB-KW"/>
</dbReference>
<dbReference type="InterPro" id="IPR008271">
    <property type="entry name" value="Ser/Thr_kinase_AS"/>
</dbReference>
<dbReference type="PROSITE" id="PS00107">
    <property type="entry name" value="PROTEIN_KINASE_ATP"/>
    <property type="match status" value="1"/>
</dbReference>
<dbReference type="InterPro" id="IPR017441">
    <property type="entry name" value="Protein_kinase_ATP_BS"/>
</dbReference>
<keyword evidence="11" id="KW-1185">Reference proteome</keyword>